<name>A0A1C7Z6S2_PSESX</name>
<evidence type="ECO:0000256" key="1">
    <source>
        <dbReference type="SAM" id="SignalP"/>
    </source>
</evidence>
<gene>
    <name evidence="2" type="ORF">AFK24_12505</name>
</gene>
<dbReference type="Proteomes" id="UP000093104">
    <property type="component" value="Unassembled WGS sequence"/>
</dbReference>
<evidence type="ECO:0008006" key="4">
    <source>
        <dbReference type="Google" id="ProtNLM"/>
    </source>
</evidence>
<sequence length="191" mass="20824">MKYLIGAVLALCCSASSFASVCEYSSPETISLTYHPGAFLPVYFSSYQLDLPGVPVALLSAEGFIAAYPDNGYIGVQHLNPAQMADSLPRLAKDLTSVADFYRLIYGMSAVRENGIDPQELSLQRSLLKLDCKSDVVFFQRDEIQIIFHGAVDSAGFHKIVLMDGDNVELITARGSRAVALKIVGSIKRRL</sequence>
<evidence type="ECO:0000313" key="2">
    <source>
        <dbReference type="EMBL" id="OCR24647.1"/>
    </source>
</evidence>
<dbReference type="AlphaFoldDB" id="A0A1C7Z6S2"/>
<keyword evidence="1" id="KW-0732">Signal</keyword>
<comment type="caution">
    <text evidence="2">The sequence shown here is derived from an EMBL/GenBank/DDBJ whole genome shotgun (WGS) entry which is preliminary data.</text>
</comment>
<accession>A0A1C7Z6S2</accession>
<evidence type="ECO:0000313" key="3">
    <source>
        <dbReference type="Proteomes" id="UP000093104"/>
    </source>
</evidence>
<feature type="signal peptide" evidence="1">
    <location>
        <begin position="1"/>
        <end position="19"/>
    </location>
</feature>
<proteinExistence type="predicted"/>
<feature type="chain" id="PRO_5008892184" description="DUF1795 domain-containing protein" evidence="1">
    <location>
        <begin position="20"/>
        <end position="191"/>
    </location>
</feature>
<protein>
    <recommendedName>
        <fullName evidence="4">DUF1795 domain-containing protein</fullName>
    </recommendedName>
</protein>
<organism evidence="2 3">
    <name type="scientific">Pseudomonas syringae</name>
    <dbReference type="NCBI Taxonomy" id="317"/>
    <lineage>
        <taxon>Bacteria</taxon>
        <taxon>Pseudomonadati</taxon>
        <taxon>Pseudomonadota</taxon>
        <taxon>Gammaproteobacteria</taxon>
        <taxon>Pseudomonadales</taxon>
        <taxon>Pseudomonadaceae</taxon>
        <taxon>Pseudomonas</taxon>
    </lineage>
</organism>
<dbReference type="RefSeq" id="WP_065833541.1">
    <property type="nucleotide sequence ID" value="NZ_LGSI01000041.1"/>
</dbReference>
<dbReference type="EMBL" id="LGSI01000041">
    <property type="protein sequence ID" value="OCR24647.1"/>
    <property type="molecule type" value="Genomic_DNA"/>
</dbReference>
<reference evidence="2 3" key="1">
    <citation type="submission" date="2015-07" db="EMBL/GenBank/DDBJ databases">
        <title>Draft genome sequence of a diazotrophic, plant growth-promoting rhizobacterium of the Pseudomonas syringae complex.</title>
        <authorList>
            <person name="Patten C.L."/>
            <person name="Jeong H."/>
        </authorList>
    </citation>
    <scope>NUCLEOTIDE SEQUENCE [LARGE SCALE GENOMIC DNA]</scope>
    <source>
        <strain evidence="2 3">GR12-2</strain>
    </source>
</reference>